<keyword evidence="6" id="KW-1185">Reference proteome</keyword>
<evidence type="ECO:0000313" key="5">
    <source>
        <dbReference type="EMBL" id="RBP44398.1"/>
    </source>
</evidence>
<evidence type="ECO:0000313" key="6">
    <source>
        <dbReference type="Proteomes" id="UP000253426"/>
    </source>
</evidence>
<dbReference type="Proteomes" id="UP000253426">
    <property type="component" value="Unassembled WGS sequence"/>
</dbReference>
<name>A0A366HMM0_9BACT</name>
<dbReference type="Pfam" id="PF00072">
    <property type="entry name" value="Response_reg"/>
    <property type="match status" value="1"/>
</dbReference>
<gene>
    <name evidence="5" type="ORF">DES53_104218</name>
</gene>
<dbReference type="SUPFAM" id="SSF55874">
    <property type="entry name" value="ATPase domain of HSP90 chaperone/DNA topoisomerase II/histidine kinase"/>
    <property type="match status" value="1"/>
</dbReference>
<dbReference type="CDD" id="cd17569">
    <property type="entry name" value="REC_HupR-like"/>
    <property type="match status" value="1"/>
</dbReference>
<feature type="domain" description="Response regulatory" evidence="4">
    <location>
        <begin position="11"/>
        <end position="127"/>
    </location>
</feature>
<feature type="domain" description="Histidine kinase" evidence="3">
    <location>
        <begin position="165"/>
        <end position="384"/>
    </location>
</feature>
<sequence>MHNFYDMKRYSVLYVDDEEMALKYFEKTFGREFNIITANNAADGLKIIEERGDELGVLITDQRMPGEKGVHLLERARQLRPRLVRMLITAYADFGVTVDAVNLGSIFRYISKPLQVDDMRNTLHRAMEYYILQQERDELLREKLSVLQNVLITDRVISLGVLASGVGKNLNNPLHAVQSFLELTPGRLRPVETDQTRLRDPQFWRDFHDQISNRVNQVGSLLGEVQSDGGASTSFNPGSIVEEAAAAKKAAASAKGVELATQIDASSPAVTGDAGAFRKLVDLLIDSALTADASGSQASISVKPVAAQDGTKAVAIQYADNSPGLSIDALRSVFDPFFDRPEGLHPSAVNLLGAHLLAHHLGGNITSGPTNGGLNLVVTLPVSSEGVKPFTTRDFVSKVLMNDSLWERLLPIH</sequence>
<dbReference type="SMART" id="SM00448">
    <property type="entry name" value="REC"/>
    <property type="match status" value="1"/>
</dbReference>
<feature type="modified residue" description="4-aspartylphosphate" evidence="2">
    <location>
        <position position="61"/>
    </location>
</feature>
<comment type="caution">
    <text evidence="5">The sequence shown here is derived from an EMBL/GenBank/DDBJ whole genome shotgun (WGS) entry which is preliminary data.</text>
</comment>
<dbReference type="RefSeq" id="WP_113958807.1">
    <property type="nucleotide sequence ID" value="NZ_QNRR01000004.1"/>
</dbReference>
<dbReference type="InterPro" id="IPR050595">
    <property type="entry name" value="Bact_response_regulator"/>
</dbReference>
<accession>A0A366HMM0</accession>
<dbReference type="Gene3D" id="3.40.50.2300">
    <property type="match status" value="1"/>
</dbReference>
<dbReference type="AlphaFoldDB" id="A0A366HMM0"/>
<dbReference type="PANTHER" id="PTHR44591:SF19">
    <property type="entry name" value="TWO-COMPONENT RESPONSE REGULATOR-RELATED"/>
    <property type="match status" value="1"/>
</dbReference>
<keyword evidence="1 2" id="KW-0597">Phosphoprotein</keyword>
<dbReference type="Gene3D" id="3.30.565.10">
    <property type="entry name" value="Histidine kinase-like ATPase, C-terminal domain"/>
    <property type="match status" value="1"/>
</dbReference>
<dbReference type="InterPro" id="IPR011006">
    <property type="entry name" value="CheY-like_superfamily"/>
</dbReference>
<dbReference type="GO" id="GO:0000160">
    <property type="term" value="P:phosphorelay signal transduction system"/>
    <property type="evidence" value="ECO:0007669"/>
    <property type="project" value="InterPro"/>
</dbReference>
<evidence type="ECO:0000256" key="2">
    <source>
        <dbReference type="PROSITE-ProRule" id="PRU00169"/>
    </source>
</evidence>
<dbReference type="OrthoDB" id="9802066at2"/>
<dbReference type="SUPFAM" id="SSF52172">
    <property type="entry name" value="CheY-like"/>
    <property type="match status" value="1"/>
</dbReference>
<dbReference type="PROSITE" id="PS50109">
    <property type="entry name" value="HIS_KIN"/>
    <property type="match status" value="1"/>
</dbReference>
<dbReference type="InterPro" id="IPR001789">
    <property type="entry name" value="Sig_transdc_resp-reg_receiver"/>
</dbReference>
<dbReference type="PANTHER" id="PTHR44591">
    <property type="entry name" value="STRESS RESPONSE REGULATOR PROTEIN 1"/>
    <property type="match status" value="1"/>
</dbReference>
<dbReference type="InterPro" id="IPR005467">
    <property type="entry name" value="His_kinase_dom"/>
</dbReference>
<evidence type="ECO:0000259" key="3">
    <source>
        <dbReference type="PROSITE" id="PS50109"/>
    </source>
</evidence>
<dbReference type="EMBL" id="QNRR01000004">
    <property type="protein sequence ID" value="RBP44398.1"/>
    <property type="molecule type" value="Genomic_DNA"/>
</dbReference>
<dbReference type="Pfam" id="PF02518">
    <property type="entry name" value="HATPase_c"/>
    <property type="match status" value="1"/>
</dbReference>
<proteinExistence type="predicted"/>
<dbReference type="InterPro" id="IPR036890">
    <property type="entry name" value="HATPase_C_sf"/>
</dbReference>
<protein>
    <submittedName>
        <fullName evidence="5">Response regulator receiver domain-containing protein</fullName>
    </submittedName>
</protein>
<dbReference type="InterPro" id="IPR003594">
    <property type="entry name" value="HATPase_dom"/>
</dbReference>
<dbReference type="PROSITE" id="PS50110">
    <property type="entry name" value="RESPONSE_REGULATORY"/>
    <property type="match status" value="1"/>
</dbReference>
<evidence type="ECO:0000256" key="1">
    <source>
        <dbReference type="ARBA" id="ARBA00022553"/>
    </source>
</evidence>
<evidence type="ECO:0000259" key="4">
    <source>
        <dbReference type="PROSITE" id="PS50110"/>
    </source>
</evidence>
<reference evidence="5 6" key="1">
    <citation type="submission" date="2018-06" db="EMBL/GenBank/DDBJ databases">
        <title>Genomic Encyclopedia of Type Strains, Phase IV (KMG-IV): sequencing the most valuable type-strain genomes for metagenomic binning, comparative biology and taxonomic classification.</title>
        <authorList>
            <person name="Goeker M."/>
        </authorList>
    </citation>
    <scope>NUCLEOTIDE SEQUENCE [LARGE SCALE GENOMIC DNA]</scope>
    <source>
        <strain evidence="5 6">DSM 25532</strain>
    </source>
</reference>
<organism evidence="5 6">
    <name type="scientific">Roseimicrobium gellanilyticum</name>
    <dbReference type="NCBI Taxonomy" id="748857"/>
    <lineage>
        <taxon>Bacteria</taxon>
        <taxon>Pseudomonadati</taxon>
        <taxon>Verrucomicrobiota</taxon>
        <taxon>Verrucomicrobiia</taxon>
        <taxon>Verrucomicrobiales</taxon>
        <taxon>Verrucomicrobiaceae</taxon>
        <taxon>Roseimicrobium</taxon>
    </lineage>
</organism>